<evidence type="ECO:0000259" key="1">
    <source>
        <dbReference type="Pfam" id="PF09820"/>
    </source>
</evidence>
<dbReference type="InterPro" id="IPR018631">
    <property type="entry name" value="AAA-ATPase-like_dom"/>
</dbReference>
<proteinExistence type="predicted"/>
<dbReference type="RefSeq" id="WP_062411339.1">
    <property type="nucleotide sequence ID" value="NZ_JAJCIO010000030.1"/>
</dbReference>
<dbReference type="InterPro" id="IPR012547">
    <property type="entry name" value="PDDEXK_9"/>
</dbReference>
<dbReference type="Pfam" id="PF08011">
    <property type="entry name" value="PDDEXK_9"/>
    <property type="match status" value="1"/>
</dbReference>
<dbReference type="GO" id="GO:0005524">
    <property type="term" value="F:ATP binding"/>
    <property type="evidence" value="ECO:0007669"/>
    <property type="project" value="UniProtKB-KW"/>
</dbReference>
<reference evidence="2 3" key="1">
    <citation type="submission" date="2022-06" db="EMBL/GenBank/DDBJ databases">
        <title>Isolation of gut microbiota from human fecal samples.</title>
        <authorList>
            <person name="Pamer E.G."/>
            <person name="Barat B."/>
            <person name="Waligurski E."/>
            <person name="Medina S."/>
            <person name="Paddock L."/>
            <person name="Mostad J."/>
        </authorList>
    </citation>
    <scope>NUCLEOTIDE SEQUENCE [LARGE SCALE GENOMIC DNA]</scope>
    <source>
        <strain evidence="2 3">DFI.1.1</strain>
    </source>
</reference>
<feature type="domain" description="AAA-ATPase-like" evidence="1">
    <location>
        <begin position="16"/>
        <end position="205"/>
    </location>
</feature>
<dbReference type="EMBL" id="JANGEW010000024">
    <property type="protein sequence ID" value="MCQ5343465.1"/>
    <property type="molecule type" value="Genomic_DNA"/>
</dbReference>
<dbReference type="PANTHER" id="PTHR34825">
    <property type="entry name" value="CONSERVED PROTEIN, WITH A WEAK D-GALACTARATE DEHYDRATASE/ALTRONATE HYDROLASE DOMAIN"/>
    <property type="match status" value="1"/>
</dbReference>
<organism evidence="2 3">
    <name type="scientific">Megasphaera massiliensis</name>
    <dbReference type="NCBI Taxonomy" id="1232428"/>
    <lineage>
        <taxon>Bacteria</taxon>
        <taxon>Bacillati</taxon>
        <taxon>Bacillota</taxon>
        <taxon>Negativicutes</taxon>
        <taxon>Veillonellales</taxon>
        <taxon>Veillonellaceae</taxon>
        <taxon>Megasphaera</taxon>
    </lineage>
</organism>
<name>A0ABT1SUR6_9FIRM</name>
<gene>
    <name evidence="2" type="ORF">NE675_10600</name>
</gene>
<dbReference type="InterPro" id="IPR027417">
    <property type="entry name" value="P-loop_NTPase"/>
</dbReference>
<comment type="caution">
    <text evidence="2">The sequence shown here is derived from an EMBL/GenBank/DDBJ whole genome shotgun (WGS) entry which is preliminary data.</text>
</comment>
<dbReference type="Proteomes" id="UP001206692">
    <property type="component" value="Unassembled WGS sequence"/>
</dbReference>
<keyword evidence="2" id="KW-0547">Nucleotide-binding</keyword>
<keyword evidence="3" id="KW-1185">Reference proteome</keyword>
<keyword evidence="2" id="KW-0067">ATP-binding</keyword>
<dbReference type="PANTHER" id="PTHR34825:SF1">
    <property type="entry name" value="AAA-ATPASE-LIKE DOMAIN-CONTAINING PROTEIN"/>
    <property type="match status" value="1"/>
</dbReference>
<protein>
    <submittedName>
        <fullName evidence="2">ATP-binding protein</fullName>
    </submittedName>
</protein>
<sequence length="526" mass="60272">MGMYLNPGTGLFRMALNSEIYIDKSDMIAVLNRMVNTERRFVCVSRPRRFGKSLTANMLTAYYGVSEDGGILFKDLQIGHKTDGLNECGRYDVIKVNVQEFLSSGLSINAMLERLQLRVIREIYREYPDVDYFDKTHLADTLGDVFSSTGRQFVIILDEWDCIFREYPHDEEAQRLYLDFLRNLLKDKEYVALAYMTGILPIKKYGTHSALNMFTEFSMEHPDQMAQFVGFTEEETKNLCLRYGMDFDECRAWYDGYAFPRVPHIYSPKSVVDAMVNGRFGSYWNKTETYEALQVYIDLNEDGLRDAVVKMMGGGRQKINTGTFQNDMTTFTSADDVMTLLVHLGYLGYDGEREEVFIPNNEVLQEYVNATKQGDDWQIVSQAVKASDELLQAVFDGREADVASGVGAAHVETSQIQYNDENALSYTLSLAFYSARRYYNIIREMPAGKGFADLVFVPRPQHGDKPALVVELKWNHDAETAIRQIKEKEYAGTLRNYAGKVILVGINYDKKTKHHECRIESLKKDM</sequence>
<evidence type="ECO:0000313" key="3">
    <source>
        <dbReference type="Proteomes" id="UP001206692"/>
    </source>
</evidence>
<dbReference type="SUPFAM" id="SSF52540">
    <property type="entry name" value="P-loop containing nucleoside triphosphate hydrolases"/>
    <property type="match status" value="1"/>
</dbReference>
<dbReference type="Pfam" id="PF09820">
    <property type="entry name" value="AAA-ATPase_like"/>
    <property type="match status" value="1"/>
</dbReference>
<evidence type="ECO:0000313" key="2">
    <source>
        <dbReference type="EMBL" id="MCQ5343465.1"/>
    </source>
</evidence>
<accession>A0ABT1SUR6</accession>